<evidence type="ECO:0000313" key="5">
    <source>
        <dbReference type="RefSeq" id="XP_022087085.1"/>
    </source>
</evidence>
<feature type="domain" description="C2H2-type" evidence="3">
    <location>
        <begin position="330"/>
        <end position="357"/>
    </location>
</feature>
<evidence type="ECO:0000256" key="1">
    <source>
        <dbReference type="PROSITE-ProRule" id="PRU00042"/>
    </source>
</evidence>
<reference evidence="5" key="1">
    <citation type="submission" date="2025-08" db="UniProtKB">
        <authorList>
            <consortium name="RefSeq"/>
        </authorList>
    </citation>
    <scope>IDENTIFICATION</scope>
</reference>
<dbReference type="SMART" id="SM00355">
    <property type="entry name" value="ZnF_C2H2"/>
    <property type="match status" value="6"/>
</dbReference>
<sequence>MLWFEGSITAAITTAKQRNVLFVVYVRGDDDVTKMMDSTWEDEEISNLCKDSGMVAVKFDADSDECKQFSQYYPVIYVPCVSFISGETGIPLEGTAGHISPADFKQRIQKVLEMSRQGPASTPKVQAAAQASGSTSRPPAMAPVTTASPQPSPGAQASTTLAQAASSTQIPPASTATSQSQQKELSKLEKAARLRQKMEEIHQRKEAQKEEEIKRKEIERRKVGQAVQKSMTEKADQQARRAAEEIRKEKEESRLAKERVREQIARDRAEKQSRYEANKREKEKTQAAAKETASTANEAPKRKVNMLKERSHKKTPKHLQRRKRDKTYVYPCSLCLKEYHAKGSLKRHLKIEHGPRLFGWCRRCEYHCNRRDNLRRHYIQVHGHHIKDLETIAWETLEQRNSRVWLETGEKQLAVSKPKCKQKRKTGKKTLNAVRRNLKRGCWWALPCEDFTGKAPTQSVAEHYQPEDSIENSSGTEKPGELVPVKLEAEEILELRSSPQPASSSATLSQDPDLEGEHWSGSWYQCPECVNTYHHSSSLLHHLQREHGQFTFFCCRWCSFRSERKEDLRKHYWRTHPLQMEDIDLITPETMTVKEMGEHLDLQQGIEVVAEYDQRLNESLSPRQNSSTYNEMPETCTKQFGKSSSPSPSASKIVAEQPANRDVSLAAEQVLQDASLAISQEDVSSVNSLFPVGHSELQQAPNSTSSLKILDSDNSVAGTHMSCSSEPVHTPADTVDAEWQVHVQHNKETVGCFKCPKCSHEFLQQGSLYRHLRLSHGPQAFFWCRYCEFRTNRKDNFKRHYKKLHQKHIGEVKKITVETCEEKESRVKHEQMKVVKLTKFPRQSKKGLFKAPSGGSQEETLQERGESVSVASWSSNLEEQLSVQMNESQSCHSPISQPMQMSPTNRVLSPRVQLVKIVLPEQHPAPHDAARHTGTDNALTASGSVDNTLQHTANTVIQEESHNPLEGSTAGSVITKSHFTTLKGRKSSKDHVTQSMAKVSLDRPQKRFKCSEVTDPPNSQSTSRQSVGCSPLHYPPSSATLSSCQRSFVHQQRKRNQSAFQKLLNAPQGNMSLSIAQKEPISQGNAALHIIEDSPVCSPVQVTSNREFIELNSQENAVDGSNKDVPSSSQKHDINTRGHSVLKSKHINIIGNAGHKSPIVAHHAIQNPLNSPQRNMTHNTGQFACSTPQITAKEHKSPNVKQNRLQGSQNSVNLQGQCAACTCHLAEDLWVSPQDSAANHTVREESPVTSTSESPCIPLTRLEEVLRGKVTKVTEESHTVIYQDGKRIKEETVKRTYEVMFEADFGNRTVTPRY</sequence>
<dbReference type="OrthoDB" id="2445133at2759"/>
<keyword evidence="4" id="KW-1185">Reference proteome</keyword>
<organism evidence="4 5">
    <name type="scientific">Acanthaster planci</name>
    <name type="common">Crown-of-thorns starfish</name>
    <dbReference type="NCBI Taxonomy" id="133434"/>
    <lineage>
        <taxon>Eukaryota</taxon>
        <taxon>Metazoa</taxon>
        <taxon>Echinodermata</taxon>
        <taxon>Eleutherozoa</taxon>
        <taxon>Asterozoa</taxon>
        <taxon>Asteroidea</taxon>
        <taxon>Valvatacea</taxon>
        <taxon>Valvatida</taxon>
        <taxon>Acanthasteridae</taxon>
        <taxon>Acanthaster</taxon>
    </lineage>
</organism>
<feature type="compositionally biased region" description="Polar residues" evidence="2">
    <location>
        <begin position="620"/>
        <end position="642"/>
    </location>
</feature>
<feature type="compositionally biased region" description="Polar residues" evidence="2">
    <location>
        <begin position="118"/>
        <end position="137"/>
    </location>
</feature>
<feature type="region of interest" description="Disordered" evidence="2">
    <location>
        <begin position="620"/>
        <end position="656"/>
    </location>
</feature>
<dbReference type="InterPro" id="IPR036249">
    <property type="entry name" value="Thioredoxin-like_sf"/>
</dbReference>
<dbReference type="PANTHER" id="PTHR46424">
    <property type="entry name" value="UBX DOMAIN-CONTAINING PROTEIN 4"/>
    <property type="match status" value="1"/>
</dbReference>
<dbReference type="Gene3D" id="3.40.30.10">
    <property type="entry name" value="Glutaredoxin"/>
    <property type="match status" value="1"/>
</dbReference>
<feature type="region of interest" description="Disordered" evidence="2">
    <location>
        <begin position="459"/>
        <end position="480"/>
    </location>
</feature>
<dbReference type="GO" id="GO:0036503">
    <property type="term" value="P:ERAD pathway"/>
    <property type="evidence" value="ECO:0007669"/>
    <property type="project" value="TreeGrafter"/>
</dbReference>
<proteinExistence type="predicted"/>
<dbReference type="RefSeq" id="XP_022087085.1">
    <property type="nucleotide sequence ID" value="XM_022231393.1"/>
</dbReference>
<feature type="region of interest" description="Disordered" evidence="2">
    <location>
        <begin position="846"/>
        <end position="866"/>
    </location>
</feature>
<protein>
    <submittedName>
        <fullName evidence="5">Uncharacterized protein LOC110977354 isoform X1</fullName>
    </submittedName>
</protein>
<keyword evidence="1" id="KW-0863">Zinc-finger</keyword>
<dbReference type="GO" id="GO:0005783">
    <property type="term" value="C:endoplasmic reticulum"/>
    <property type="evidence" value="ECO:0007669"/>
    <property type="project" value="TreeGrafter"/>
</dbReference>
<feature type="domain" description="C2H2-type" evidence="3">
    <location>
        <begin position="753"/>
        <end position="776"/>
    </location>
</feature>
<accession>A0A8B7Y431</accession>
<dbReference type="Gene3D" id="3.30.160.60">
    <property type="entry name" value="Classic Zinc Finger"/>
    <property type="match status" value="3"/>
</dbReference>
<evidence type="ECO:0000313" key="4">
    <source>
        <dbReference type="Proteomes" id="UP000694845"/>
    </source>
</evidence>
<dbReference type="PROSITE" id="PS50157">
    <property type="entry name" value="ZINC_FINGER_C2H2_2"/>
    <property type="match status" value="3"/>
</dbReference>
<feature type="compositionally biased region" description="Polar residues" evidence="2">
    <location>
        <begin position="1016"/>
        <end position="1028"/>
    </location>
</feature>
<gene>
    <name evidence="5" type="primary">LOC110977354</name>
</gene>
<dbReference type="SUPFAM" id="SSF52833">
    <property type="entry name" value="Thioredoxin-like"/>
    <property type="match status" value="1"/>
</dbReference>
<evidence type="ECO:0000256" key="2">
    <source>
        <dbReference type="SAM" id="MobiDB-lite"/>
    </source>
</evidence>
<feature type="region of interest" description="Disordered" evidence="2">
    <location>
        <begin position="979"/>
        <end position="1036"/>
    </location>
</feature>
<dbReference type="PROSITE" id="PS00028">
    <property type="entry name" value="ZINC_FINGER_C2H2_1"/>
    <property type="match status" value="3"/>
</dbReference>
<dbReference type="Pfam" id="PF23187">
    <property type="entry name" value="UBX7_N"/>
    <property type="match status" value="1"/>
</dbReference>
<dbReference type="SUPFAM" id="SSF57667">
    <property type="entry name" value="beta-beta-alpha zinc fingers"/>
    <property type="match status" value="1"/>
</dbReference>
<feature type="region of interest" description="Disordered" evidence="2">
    <location>
        <begin position="1113"/>
        <end position="1135"/>
    </location>
</feature>
<name>A0A8B7Y431_ACAPL</name>
<dbReference type="InterPro" id="IPR013087">
    <property type="entry name" value="Znf_C2H2_type"/>
</dbReference>
<feature type="compositionally biased region" description="Low complexity" evidence="2">
    <location>
        <begin position="286"/>
        <end position="298"/>
    </location>
</feature>
<feature type="compositionally biased region" description="Basic and acidic residues" evidence="2">
    <location>
        <begin position="231"/>
        <end position="285"/>
    </location>
</feature>
<dbReference type="InterPro" id="IPR036236">
    <property type="entry name" value="Znf_C2H2_sf"/>
</dbReference>
<feature type="domain" description="C2H2-type" evidence="3">
    <location>
        <begin position="524"/>
        <end position="547"/>
    </location>
</feature>
<feature type="compositionally biased region" description="Basic and acidic residues" evidence="2">
    <location>
        <begin position="1000"/>
        <end position="1012"/>
    </location>
</feature>
<keyword evidence="1" id="KW-0862">Zinc</keyword>
<feature type="compositionally biased region" description="Polar residues" evidence="2">
    <location>
        <begin position="170"/>
        <end position="183"/>
    </location>
</feature>
<dbReference type="Proteomes" id="UP000694845">
    <property type="component" value="Unplaced"/>
</dbReference>
<feature type="compositionally biased region" description="Low complexity" evidence="2">
    <location>
        <begin position="155"/>
        <end position="169"/>
    </location>
</feature>
<keyword evidence="1" id="KW-0479">Metal-binding</keyword>
<feature type="region of interest" description="Disordered" evidence="2">
    <location>
        <begin position="221"/>
        <end position="302"/>
    </location>
</feature>
<dbReference type="GeneID" id="110977354"/>
<dbReference type="KEGG" id="aplc:110977354"/>
<dbReference type="CTD" id="23190"/>
<evidence type="ECO:0000259" key="3">
    <source>
        <dbReference type="PROSITE" id="PS50157"/>
    </source>
</evidence>
<feature type="region of interest" description="Disordered" evidence="2">
    <location>
        <begin position="115"/>
        <end position="189"/>
    </location>
</feature>
<dbReference type="GO" id="GO:0008270">
    <property type="term" value="F:zinc ion binding"/>
    <property type="evidence" value="ECO:0007669"/>
    <property type="project" value="UniProtKB-KW"/>
</dbReference>
<dbReference type="PANTHER" id="PTHR46424:SF1">
    <property type="entry name" value="UBX DOMAIN-CONTAINING PROTEIN 4"/>
    <property type="match status" value="1"/>
</dbReference>